<dbReference type="Pfam" id="PF18474">
    <property type="entry name" value="DUF5614"/>
    <property type="match status" value="1"/>
</dbReference>
<feature type="region of interest" description="Disordered" evidence="2">
    <location>
        <begin position="249"/>
        <end position="278"/>
    </location>
</feature>
<dbReference type="Pfam" id="PF07000">
    <property type="entry name" value="DUF1308"/>
    <property type="match status" value="1"/>
</dbReference>
<dbReference type="InterPro" id="IPR041076">
    <property type="entry name" value="DUF5614"/>
</dbReference>
<dbReference type="PANTHER" id="PTHR13379:SF0">
    <property type="entry name" value="UPF0415 PROTEIN C7ORF25"/>
    <property type="match status" value="1"/>
</dbReference>
<protein>
    <submittedName>
        <fullName evidence="6">UPF0415 protein C7orf25 homolog isoform X1</fullName>
    </submittedName>
</protein>
<evidence type="ECO:0000256" key="2">
    <source>
        <dbReference type="SAM" id="MobiDB-lite"/>
    </source>
</evidence>
<evidence type="ECO:0000313" key="6">
    <source>
        <dbReference type="RefSeq" id="XP_022304762.1"/>
    </source>
</evidence>
<evidence type="ECO:0000259" key="4">
    <source>
        <dbReference type="Pfam" id="PF18474"/>
    </source>
</evidence>
<organism evidence="5 6">
    <name type="scientific">Crassostrea virginica</name>
    <name type="common">Eastern oyster</name>
    <dbReference type="NCBI Taxonomy" id="6565"/>
    <lineage>
        <taxon>Eukaryota</taxon>
        <taxon>Metazoa</taxon>
        <taxon>Spiralia</taxon>
        <taxon>Lophotrochozoa</taxon>
        <taxon>Mollusca</taxon>
        <taxon>Bivalvia</taxon>
        <taxon>Autobranchia</taxon>
        <taxon>Pteriomorphia</taxon>
        <taxon>Ostreida</taxon>
        <taxon>Ostreoidea</taxon>
        <taxon>Ostreidae</taxon>
        <taxon>Crassostrea</taxon>
    </lineage>
</organism>
<sequence length="521" mass="57436">MACEIKPSTICSYSFSMAEGQLDDSVREDNSALLDSVREDNSALLDSVREDNSALLDQYMDCARKFIDLVKDLDHIKGASKLQRMCRSELKYLQTLKKFSGAEVCGNHLKSSNLGHFAGCIHAAYNAPGVVQILSPFAMDGRSENLVVDVVANQGQTWVKVIARKAQALHLIWAGRGQFGERDLVKQAKDYLRCSSHHPINFQTPQVHFAFYNQVTVPMAECLEQLGISVSGERVAVDEGTANQISLACVSSSDEEDSEESSSESESNESVLQQERLSGLSGAHQDKQACFKHSGDLNCDTNTATKSWQIAKNVQLFNEMALLDSLVGSLPQFECLSESFTGTNSPSSLVIEKVNLDITTLITLVSSVTNGGCHFEFSEKVLAQQAAEERREPVLPKLKQFLHGKKMYVCQTALDDFRSILETLGGPEEKRRAEELLSDVTVVQDDPSDRTKDMPYSLKIRDRSKVIFGTGDKLRAVTVTANSSFVRAAQHQGVSFAVHLHPSRALTEEKEKSTLPSSKDQ</sequence>
<dbReference type="OrthoDB" id="441890at2759"/>
<feature type="compositionally biased region" description="Acidic residues" evidence="2">
    <location>
        <begin position="253"/>
        <end position="267"/>
    </location>
</feature>
<name>A0A8B8BN43_CRAVI</name>
<dbReference type="GeneID" id="111111876"/>
<keyword evidence="5" id="KW-1185">Reference proteome</keyword>
<dbReference type="KEGG" id="cvn:111111876"/>
<comment type="similarity">
    <text evidence="1">Belongs to the UPF0415 family.</text>
</comment>
<evidence type="ECO:0000313" key="5">
    <source>
        <dbReference type="Proteomes" id="UP000694844"/>
    </source>
</evidence>
<feature type="domain" description="DUF1308" evidence="3">
    <location>
        <begin position="354"/>
        <end position="513"/>
    </location>
</feature>
<dbReference type="AlphaFoldDB" id="A0A8B8BN43"/>
<feature type="domain" description="DUF5614" evidence="4">
    <location>
        <begin position="58"/>
        <end position="260"/>
    </location>
</feature>
<reference evidence="6" key="1">
    <citation type="submission" date="2025-08" db="UniProtKB">
        <authorList>
            <consortium name="RefSeq"/>
        </authorList>
    </citation>
    <scope>IDENTIFICATION</scope>
    <source>
        <tissue evidence="6">Whole sample</tissue>
    </source>
</reference>
<dbReference type="InterPro" id="IPR010733">
    <property type="entry name" value="DUF1308"/>
</dbReference>
<accession>A0A8B8BN43</accession>
<evidence type="ECO:0000259" key="3">
    <source>
        <dbReference type="Pfam" id="PF07000"/>
    </source>
</evidence>
<gene>
    <name evidence="6" type="primary">LOC111111876</name>
</gene>
<proteinExistence type="inferred from homology"/>
<dbReference type="Proteomes" id="UP000694844">
    <property type="component" value="Chromosome 9"/>
</dbReference>
<dbReference type="RefSeq" id="XP_022304762.1">
    <property type="nucleotide sequence ID" value="XM_022449054.1"/>
</dbReference>
<evidence type="ECO:0000256" key="1">
    <source>
        <dbReference type="ARBA" id="ARBA00006588"/>
    </source>
</evidence>
<dbReference type="PANTHER" id="PTHR13379">
    <property type="entry name" value="UNCHARACTERIZED DUF1308"/>
    <property type="match status" value="1"/>
</dbReference>